<dbReference type="GO" id="GO:0019316">
    <property type="term" value="P:D-allose catabolic process"/>
    <property type="evidence" value="ECO:0007669"/>
    <property type="project" value="TreeGrafter"/>
</dbReference>
<dbReference type="InterPro" id="IPR003500">
    <property type="entry name" value="RpiB_LacA_LacB"/>
</dbReference>
<dbReference type="PANTHER" id="PTHR30345:SF0">
    <property type="entry name" value="DNA DAMAGE-REPAIR_TOLERATION PROTEIN DRT102"/>
    <property type="match status" value="1"/>
</dbReference>
<dbReference type="GO" id="GO:0009052">
    <property type="term" value="P:pentose-phosphate shunt, non-oxidative branch"/>
    <property type="evidence" value="ECO:0007669"/>
    <property type="project" value="TreeGrafter"/>
</dbReference>
<dbReference type="RefSeq" id="WP_091831164.1">
    <property type="nucleotide sequence ID" value="NZ_FNZK01000008.1"/>
</dbReference>
<feature type="active site" description="Proton acceptor" evidence="3">
    <location>
        <position position="68"/>
    </location>
</feature>
<name>A0A1H6YZ34_9FIRM</name>
<dbReference type="GO" id="GO:0004751">
    <property type="term" value="F:ribose-5-phosphate isomerase activity"/>
    <property type="evidence" value="ECO:0007669"/>
    <property type="project" value="TreeGrafter"/>
</dbReference>
<organism evidence="4 5">
    <name type="scientific">Propionispira arboris</name>
    <dbReference type="NCBI Taxonomy" id="84035"/>
    <lineage>
        <taxon>Bacteria</taxon>
        <taxon>Bacillati</taxon>
        <taxon>Bacillota</taxon>
        <taxon>Negativicutes</taxon>
        <taxon>Selenomonadales</taxon>
        <taxon>Selenomonadaceae</taxon>
        <taxon>Propionispira</taxon>
    </lineage>
</organism>
<evidence type="ECO:0000313" key="5">
    <source>
        <dbReference type="Proteomes" id="UP000199662"/>
    </source>
</evidence>
<dbReference type="STRING" id="84035.SAMN05660742_10869"/>
<sequence>MQQIIVIGSDHAAFELKTFLTKQLQTSGFIVEDVGTYNQESVDYPQFAQAVAENIANARGGKKGILLCGTGVGMSIMANKVKGVRAALIHDLFSAKLTREHNDSNVLCMGARVIAASMAWEIVNVWLSTPFIGGKHHNRIAFITNYEQKNL</sequence>
<dbReference type="PIRSF" id="PIRSF005384">
    <property type="entry name" value="RpiB_LacA_B"/>
    <property type="match status" value="1"/>
</dbReference>
<dbReference type="NCBIfam" id="TIGR01120">
    <property type="entry name" value="rpiB"/>
    <property type="match status" value="1"/>
</dbReference>
<dbReference type="NCBIfam" id="NF004051">
    <property type="entry name" value="PRK05571.1"/>
    <property type="match status" value="1"/>
</dbReference>
<feature type="active site" description="Proton donor" evidence="3">
    <location>
        <position position="101"/>
    </location>
</feature>
<dbReference type="NCBIfam" id="TIGR00689">
    <property type="entry name" value="rpiB_lacA_lacB"/>
    <property type="match status" value="1"/>
</dbReference>
<protein>
    <submittedName>
        <fullName evidence="4">Ribose 5-phosphate isomerase B</fullName>
    </submittedName>
</protein>
<evidence type="ECO:0000256" key="1">
    <source>
        <dbReference type="ARBA" id="ARBA00008754"/>
    </source>
</evidence>
<evidence type="ECO:0000313" key="4">
    <source>
        <dbReference type="EMBL" id="SEJ46471.1"/>
    </source>
</evidence>
<dbReference type="InterPro" id="IPR036569">
    <property type="entry name" value="RpiB_LacA_LacB_sf"/>
</dbReference>
<accession>A0A1H6YZ34</accession>
<dbReference type="Pfam" id="PF02502">
    <property type="entry name" value="LacAB_rpiB"/>
    <property type="match status" value="1"/>
</dbReference>
<gene>
    <name evidence="4" type="ORF">SAMN05660742_10869</name>
</gene>
<keyword evidence="5" id="KW-1185">Reference proteome</keyword>
<evidence type="ECO:0000256" key="3">
    <source>
        <dbReference type="PIRSR" id="PIRSR005384-1"/>
    </source>
</evidence>
<dbReference type="Gene3D" id="3.40.1400.10">
    <property type="entry name" value="Sugar-phosphate isomerase, RpiB/LacA/LacB"/>
    <property type="match status" value="1"/>
</dbReference>
<evidence type="ECO:0000256" key="2">
    <source>
        <dbReference type="ARBA" id="ARBA00023235"/>
    </source>
</evidence>
<proteinExistence type="inferred from homology"/>
<dbReference type="EMBL" id="FNZK01000008">
    <property type="protein sequence ID" value="SEJ46471.1"/>
    <property type="molecule type" value="Genomic_DNA"/>
</dbReference>
<keyword evidence="2 4" id="KW-0413">Isomerase</keyword>
<comment type="similarity">
    <text evidence="1">Belongs to the LacAB/RpiB family.</text>
</comment>
<reference evidence="4 5" key="1">
    <citation type="submission" date="2016-10" db="EMBL/GenBank/DDBJ databases">
        <authorList>
            <person name="de Groot N.N."/>
        </authorList>
    </citation>
    <scope>NUCLEOTIDE SEQUENCE [LARGE SCALE GENOMIC DNA]</scope>
    <source>
        <strain evidence="4 5">DSM 2179</strain>
    </source>
</reference>
<dbReference type="PANTHER" id="PTHR30345">
    <property type="entry name" value="RIBOSE-5-PHOSPHATE ISOMERASE B"/>
    <property type="match status" value="1"/>
</dbReference>
<dbReference type="Proteomes" id="UP000199662">
    <property type="component" value="Unassembled WGS sequence"/>
</dbReference>
<dbReference type="SUPFAM" id="SSF89623">
    <property type="entry name" value="Ribose/Galactose isomerase RpiB/AlsB"/>
    <property type="match status" value="1"/>
</dbReference>
<dbReference type="AlphaFoldDB" id="A0A1H6YZ34"/>
<dbReference type="InterPro" id="IPR004785">
    <property type="entry name" value="RpiB"/>
</dbReference>